<dbReference type="Gene3D" id="3.40.1410.10">
    <property type="entry name" value="Chorismate lyase-like"/>
    <property type="match status" value="1"/>
</dbReference>
<dbReference type="SMART" id="SM00345">
    <property type="entry name" value="HTH_GNTR"/>
    <property type="match status" value="1"/>
</dbReference>
<keyword evidence="3" id="KW-0804">Transcription</keyword>
<keyword evidence="6" id="KW-1185">Reference proteome</keyword>
<dbReference type="EMBL" id="JAUSUB010000017">
    <property type="protein sequence ID" value="MDQ0271849.1"/>
    <property type="molecule type" value="Genomic_DNA"/>
</dbReference>
<evidence type="ECO:0000259" key="4">
    <source>
        <dbReference type="PROSITE" id="PS50949"/>
    </source>
</evidence>
<dbReference type="Proteomes" id="UP001238088">
    <property type="component" value="Unassembled WGS sequence"/>
</dbReference>
<dbReference type="SUPFAM" id="SSF64288">
    <property type="entry name" value="Chorismate lyase-like"/>
    <property type="match status" value="1"/>
</dbReference>
<accession>A0ABU0ALU2</accession>
<keyword evidence="2" id="KW-0238">DNA-binding</keyword>
<dbReference type="PANTHER" id="PTHR44846:SF1">
    <property type="entry name" value="MANNOSYL-D-GLYCERATE TRANSPORT_METABOLISM SYSTEM REPRESSOR MNGR-RELATED"/>
    <property type="match status" value="1"/>
</dbReference>
<organism evidence="5 6">
    <name type="scientific">Cytobacillus purgationiresistens</name>
    <dbReference type="NCBI Taxonomy" id="863449"/>
    <lineage>
        <taxon>Bacteria</taxon>
        <taxon>Bacillati</taxon>
        <taxon>Bacillota</taxon>
        <taxon>Bacilli</taxon>
        <taxon>Bacillales</taxon>
        <taxon>Bacillaceae</taxon>
        <taxon>Cytobacillus</taxon>
    </lineage>
</organism>
<dbReference type="SUPFAM" id="SSF46785">
    <property type="entry name" value="Winged helix' DNA-binding domain"/>
    <property type="match status" value="1"/>
</dbReference>
<dbReference type="Pfam" id="PF07702">
    <property type="entry name" value="UTRA"/>
    <property type="match status" value="1"/>
</dbReference>
<comment type="caution">
    <text evidence="5">The sequence shown here is derived from an EMBL/GenBank/DDBJ whole genome shotgun (WGS) entry which is preliminary data.</text>
</comment>
<dbReference type="InterPro" id="IPR036388">
    <property type="entry name" value="WH-like_DNA-bd_sf"/>
</dbReference>
<proteinExistence type="predicted"/>
<dbReference type="InterPro" id="IPR036390">
    <property type="entry name" value="WH_DNA-bd_sf"/>
</dbReference>
<feature type="domain" description="HTH gntR-type" evidence="4">
    <location>
        <begin position="1"/>
        <end position="69"/>
    </location>
</feature>
<dbReference type="PROSITE" id="PS50949">
    <property type="entry name" value="HTH_GNTR"/>
    <property type="match status" value="1"/>
</dbReference>
<dbReference type="Gene3D" id="1.10.10.10">
    <property type="entry name" value="Winged helix-like DNA-binding domain superfamily/Winged helix DNA-binding domain"/>
    <property type="match status" value="1"/>
</dbReference>
<evidence type="ECO:0000313" key="5">
    <source>
        <dbReference type="EMBL" id="MDQ0271849.1"/>
    </source>
</evidence>
<reference evidence="5 6" key="1">
    <citation type="submission" date="2023-07" db="EMBL/GenBank/DDBJ databases">
        <title>Genomic Encyclopedia of Type Strains, Phase IV (KMG-IV): sequencing the most valuable type-strain genomes for metagenomic binning, comparative biology and taxonomic classification.</title>
        <authorList>
            <person name="Goeker M."/>
        </authorList>
    </citation>
    <scope>NUCLEOTIDE SEQUENCE [LARGE SCALE GENOMIC DNA]</scope>
    <source>
        <strain evidence="5 6">DSM 23494</strain>
    </source>
</reference>
<dbReference type="InterPro" id="IPR028978">
    <property type="entry name" value="Chorismate_lyase_/UTRA_dom_sf"/>
</dbReference>
<dbReference type="InterPro" id="IPR000524">
    <property type="entry name" value="Tscrpt_reg_HTH_GntR"/>
</dbReference>
<dbReference type="PANTHER" id="PTHR44846">
    <property type="entry name" value="MANNOSYL-D-GLYCERATE TRANSPORT/METABOLISM SYSTEM REPRESSOR MNGR-RELATED"/>
    <property type="match status" value="1"/>
</dbReference>
<gene>
    <name evidence="5" type="ORF">J2S17_003737</name>
</gene>
<dbReference type="InterPro" id="IPR011663">
    <property type="entry name" value="UTRA"/>
</dbReference>
<dbReference type="PRINTS" id="PR00035">
    <property type="entry name" value="HTHGNTR"/>
</dbReference>
<name>A0ABU0ALU2_9BACI</name>
<evidence type="ECO:0000313" key="6">
    <source>
        <dbReference type="Proteomes" id="UP001238088"/>
    </source>
</evidence>
<protein>
    <submittedName>
        <fullName evidence="5">GntR family transcriptional regulator</fullName>
    </submittedName>
</protein>
<dbReference type="Pfam" id="PF00392">
    <property type="entry name" value="GntR"/>
    <property type="match status" value="1"/>
</dbReference>
<dbReference type="InterPro" id="IPR050679">
    <property type="entry name" value="Bact_HTH_transcr_reg"/>
</dbReference>
<dbReference type="CDD" id="cd07377">
    <property type="entry name" value="WHTH_GntR"/>
    <property type="match status" value="1"/>
</dbReference>
<evidence type="ECO:0000256" key="1">
    <source>
        <dbReference type="ARBA" id="ARBA00023015"/>
    </source>
</evidence>
<keyword evidence="1" id="KW-0805">Transcription regulation</keyword>
<sequence length="236" mass="27192">MMKETIIIDEMMQKLMSNQLTPGEKLPSENELAEKYDVPRMTVRKALTKLEERGYVYTKKGKGRYVQDKSGQIQLHLTGKESFTDKMLASGYDLRTENVFCQKEPKSSRMYKRLHADVNTAVYKISRVRYIDGAPIAIHHSFLSESVFPKIGVDGPNLTSLFAYYRDKGYQDFTSTQALLSVVFPTLEEQQQLACNNMTPLIMVESDCVDQVSDKVLEYTKIVYRSDKFKYDITMK</sequence>
<evidence type="ECO:0000256" key="3">
    <source>
        <dbReference type="ARBA" id="ARBA00023163"/>
    </source>
</evidence>
<dbReference type="SMART" id="SM00866">
    <property type="entry name" value="UTRA"/>
    <property type="match status" value="1"/>
</dbReference>
<evidence type="ECO:0000256" key="2">
    <source>
        <dbReference type="ARBA" id="ARBA00023125"/>
    </source>
</evidence>